<protein>
    <recommendedName>
        <fullName evidence="3">Ig-like domain-containing protein</fullName>
    </recommendedName>
</protein>
<dbReference type="SMART" id="SM00408">
    <property type="entry name" value="IGc2"/>
    <property type="match status" value="1"/>
</dbReference>
<proteinExistence type="predicted"/>
<dbReference type="InterPro" id="IPR036179">
    <property type="entry name" value="Ig-like_dom_sf"/>
</dbReference>
<dbReference type="InterPro" id="IPR003598">
    <property type="entry name" value="Ig_sub2"/>
</dbReference>
<keyword evidence="5" id="KW-1185">Reference proteome</keyword>
<dbReference type="SMART" id="SM00409">
    <property type="entry name" value="IG"/>
    <property type="match status" value="1"/>
</dbReference>
<dbReference type="PANTHER" id="PTHR46013:SF4">
    <property type="entry name" value="B-CELL RECEPTOR CD22-RELATED"/>
    <property type="match status" value="1"/>
</dbReference>
<feature type="domain" description="Ig-like" evidence="3">
    <location>
        <begin position="29"/>
        <end position="111"/>
    </location>
</feature>
<dbReference type="Proteomes" id="UP000261560">
    <property type="component" value="Unplaced"/>
</dbReference>
<sequence length="132" mass="14181">PSTSLLGQDPGCLFTFFNIFFSPDPPRSPSVHLSRTINGSGQILEGSSVTLTCSSDANPAANYTWFKENKDSPKSEEQMFTISDITAEDGGLYICVAQNKLGQQNSTVQVSVGSGKLRISSAAEFKEDPQDP</sequence>
<dbReference type="OMA" id="FFWEVYN"/>
<dbReference type="PaxDb" id="30732-ENSOMEP00000009524"/>
<dbReference type="Ensembl" id="ENSOMET00000000638.1">
    <property type="protein sequence ID" value="ENSOMEP00000009524.1"/>
    <property type="gene ID" value="ENSOMEG00000010726.1"/>
</dbReference>
<reference evidence="4" key="1">
    <citation type="submission" date="2025-08" db="UniProtKB">
        <authorList>
            <consortium name="Ensembl"/>
        </authorList>
    </citation>
    <scope>IDENTIFICATION</scope>
</reference>
<evidence type="ECO:0000256" key="1">
    <source>
        <dbReference type="ARBA" id="ARBA00023157"/>
    </source>
</evidence>
<dbReference type="InterPro" id="IPR007110">
    <property type="entry name" value="Ig-like_dom"/>
</dbReference>
<evidence type="ECO:0000256" key="2">
    <source>
        <dbReference type="ARBA" id="ARBA00023319"/>
    </source>
</evidence>
<dbReference type="Gene3D" id="2.60.40.10">
    <property type="entry name" value="Immunoglobulins"/>
    <property type="match status" value="2"/>
</dbReference>
<reference evidence="4" key="2">
    <citation type="submission" date="2025-09" db="UniProtKB">
        <authorList>
            <consortium name="Ensembl"/>
        </authorList>
    </citation>
    <scope>IDENTIFICATION</scope>
</reference>
<accession>A0A3B3BVY8</accession>
<evidence type="ECO:0000313" key="4">
    <source>
        <dbReference type="Ensembl" id="ENSOMEP00000009524.1"/>
    </source>
</evidence>
<dbReference type="FunFam" id="2.60.40.10:FF:000032">
    <property type="entry name" value="palladin isoform X1"/>
    <property type="match status" value="1"/>
</dbReference>
<dbReference type="PROSITE" id="PS50835">
    <property type="entry name" value="IG_LIKE"/>
    <property type="match status" value="1"/>
</dbReference>
<dbReference type="GeneTree" id="ENSGT01010000222294"/>
<evidence type="ECO:0000313" key="5">
    <source>
        <dbReference type="Proteomes" id="UP000261560"/>
    </source>
</evidence>
<dbReference type="STRING" id="30732.ENSOMEP00000009524"/>
<keyword evidence="2" id="KW-0393">Immunoglobulin domain</keyword>
<dbReference type="InterPro" id="IPR013783">
    <property type="entry name" value="Ig-like_fold"/>
</dbReference>
<dbReference type="AlphaFoldDB" id="A0A3B3BVY8"/>
<dbReference type="Pfam" id="PF13895">
    <property type="entry name" value="Ig_2"/>
    <property type="match status" value="1"/>
</dbReference>
<name>A0A3B3BVY8_ORYME</name>
<organism evidence="4 5">
    <name type="scientific">Oryzias melastigma</name>
    <name type="common">Marine medaka</name>
    <dbReference type="NCBI Taxonomy" id="30732"/>
    <lineage>
        <taxon>Eukaryota</taxon>
        <taxon>Metazoa</taxon>
        <taxon>Chordata</taxon>
        <taxon>Craniata</taxon>
        <taxon>Vertebrata</taxon>
        <taxon>Euteleostomi</taxon>
        <taxon>Actinopterygii</taxon>
        <taxon>Neopterygii</taxon>
        <taxon>Teleostei</taxon>
        <taxon>Neoteleostei</taxon>
        <taxon>Acanthomorphata</taxon>
        <taxon>Ovalentaria</taxon>
        <taxon>Atherinomorphae</taxon>
        <taxon>Beloniformes</taxon>
        <taxon>Adrianichthyidae</taxon>
        <taxon>Oryziinae</taxon>
        <taxon>Oryzias</taxon>
    </lineage>
</organism>
<evidence type="ECO:0000259" key="3">
    <source>
        <dbReference type="PROSITE" id="PS50835"/>
    </source>
</evidence>
<keyword evidence="1" id="KW-1015">Disulfide bond</keyword>
<dbReference type="CDD" id="cd00096">
    <property type="entry name" value="Ig"/>
    <property type="match status" value="1"/>
</dbReference>
<dbReference type="InterPro" id="IPR003599">
    <property type="entry name" value="Ig_sub"/>
</dbReference>
<dbReference type="SUPFAM" id="SSF48726">
    <property type="entry name" value="Immunoglobulin"/>
    <property type="match status" value="1"/>
</dbReference>
<dbReference type="PANTHER" id="PTHR46013">
    <property type="entry name" value="VASCULAR CELL ADHESION MOLECULE 1"/>
    <property type="match status" value="1"/>
</dbReference>